<dbReference type="PANTHER" id="PTHR45939">
    <property type="entry name" value="PEROXISOMAL MEMBRANE PROTEIN PMP34-RELATED"/>
    <property type="match status" value="1"/>
</dbReference>
<dbReference type="InterPro" id="IPR018108">
    <property type="entry name" value="MCP_transmembrane"/>
</dbReference>
<dbReference type="GO" id="GO:0015217">
    <property type="term" value="F:ADP transmembrane transporter activity"/>
    <property type="evidence" value="ECO:0007669"/>
    <property type="project" value="TreeGrafter"/>
</dbReference>
<feature type="repeat" description="Solcar" evidence="8">
    <location>
        <begin position="1"/>
        <end position="84"/>
    </location>
</feature>
<keyword evidence="7 8" id="KW-0472">Membrane</keyword>
<evidence type="ECO:0000256" key="6">
    <source>
        <dbReference type="ARBA" id="ARBA00022989"/>
    </source>
</evidence>
<evidence type="ECO:0000256" key="3">
    <source>
        <dbReference type="ARBA" id="ARBA00022448"/>
    </source>
</evidence>
<dbReference type="Pfam" id="PF00153">
    <property type="entry name" value="Mito_carr"/>
    <property type="match status" value="1"/>
</dbReference>
<keyword evidence="5" id="KW-0677">Repeat</keyword>
<dbReference type="GO" id="GO:0016020">
    <property type="term" value="C:membrane"/>
    <property type="evidence" value="ECO:0007669"/>
    <property type="project" value="UniProtKB-SubCell"/>
</dbReference>
<dbReference type="PROSITE" id="PS50920">
    <property type="entry name" value="SOLCAR"/>
    <property type="match status" value="1"/>
</dbReference>
<organism evidence="10">
    <name type="scientific">Mucochytrium quahogii</name>
    <dbReference type="NCBI Taxonomy" id="96639"/>
    <lineage>
        <taxon>Eukaryota</taxon>
        <taxon>Sar</taxon>
        <taxon>Stramenopiles</taxon>
        <taxon>Bigyra</taxon>
        <taxon>Labyrinthulomycetes</taxon>
        <taxon>Thraustochytrida</taxon>
        <taxon>Thraustochytriidae</taxon>
        <taxon>Mucochytrium</taxon>
    </lineage>
</organism>
<evidence type="ECO:0000256" key="4">
    <source>
        <dbReference type="ARBA" id="ARBA00022692"/>
    </source>
</evidence>
<evidence type="ECO:0000256" key="8">
    <source>
        <dbReference type="PROSITE-ProRule" id="PRU00282"/>
    </source>
</evidence>
<dbReference type="InterPro" id="IPR052217">
    <property type="entry name" value="Mito/Peroxisomal_Carrier"/>
</dbReference>
<comment type="subcellular location">
    <subcellularLocation>
        <location evidence="1">Membrane</location>
        <topology evidence="1">Multi-pass membrane protein</topology>
    </subcellularLocation>
</comment>
<gene>
    <name evidence="10" type="ORF">QSP1433_LOCUS3992</name>
    <name evidence="11" type="ORF">QSP1433_LOCUS4004</name>
</gene>
<evidence type="ECO:0000256" key="5">
    <source>
        <dbReference type="ARBA" id="ARBA00022737"/>
    </source>
</evidence>
<accession>A0A7S2W8B5</accession>
<dbReference type="PANTHER" id="PTHR45939:SF1">
    <property type="entry name" value="MITOCHONDRIAL THIAMINE PYROPHOSPHATE CARRIER 1-RELATED"/>
    <property type="match status" value="1"/>
</dbReference>
<dbReference type="AlphaFoldDB" id="A0A7S2W8B5"/>
<evidence type="ECO:0000256" key="2">
    <source>
        <dbReference type="ARBA" id="ARBA00006375"/>
    </source>
</evidence>
<comment type="similarity">
    <text evidence="2 9">Belongs to the mitochondrial carrier (TC 2.A.29) family.</text>
</comment>
<evidence type="ECO:0000313" key="10">
    <source>
        <dbReference type="EMBL" id="CAD9672576.1"/>
    </source>
</evidence>
<dbReference type="InterPro" id="IPR023395">
    <property type="entry name" value="MCP_dom_sf"/>
</dbReference>
<dbReference type="EMBL" id="HBHK01006601">
    <property type="protein sequence ID" value="CAD9672576.1"/>
    <property type="molecule type" value="Transcribed_RNA"/>
</dbReference>
<name>A0A7S2W8B5_9STRA</name>
<evidence type="ECO:0000256" key="1">
    <source>
        <dbReference type="ARBA" id="ARBA00004141"/>
    </source>
</evidence>
<evidence type="ECO:0000256" key="9">
    <source>
        <dbReference type="RuleBase" id="RU000488"/>
    </source>
</evidence>
<dbReference type="EMBL" id="HBHK01006616">
    <property type="protein sequence ID" value="CAD9672606.1"/>
    <property type="molecule type" value="Transcribed_RNA"/>
</dbReference>
<reference evidence="10" key="1">
    <citation type="submission" date="2021-01" db="EMBL/GenBank/DDBJ databases">
        <authorList>
            <person name="Corre E."/>
            <person name="Pelletier E."/>
            <person name="Niang G."/>
            <person name="Scheremetjew M."/>
            <person name="Finn R."/>
            <person name="Kale V."/>
            <person name="Holt S."/>
            <person name="Cochrane G."/>
            <person name="Meng A."/>
            <person name="Brown T."/>
            <person name="Cohen L."/>
        </authorList>
    </citation>
    <scope>NUCLEOTIDE SEQUENCE</scope>
    <source>
        <strain evidence="10">NY070348D</strain>
    </source>
</reference>
<protein>
    <submittedName>
        <fullName evidence="10">Uncharacterized protein</fullName>
    </submittedName>
</protein>
<dbReference type="SUPFAM" id="SSF103506">
    <property type="entry name" value="Mitochondrial carrier"/>
    <property type="match status" value="1"/>
</dbReference>
<keyword evidence="4 8" id="KW-0812">Transmembrane</keyword>
<evidence type="ECO:0000313" key="11">
    <source>
        <dbReference type="EMBL" id="CAD9672606.1"/>
    </source>
</evidence>
<sequence length="159" mass="17495">MEAFIDATNAGVGSACSKLVVYPFDFIKTRMAMTGKSFQETVKEIQEEGEGGPLSLYKGIQAKLFKSVTGKFLYFYLYSSLSQLRRAATSDPTQPLGTVANLLIGYFSEVLELPVIMPLEAIVSRVQASKDEGVGALDVARNMLKGFDTHIQWSRRTPT</sequence>
<keyword evidence="6" id="KW-1133">Transmembrane helix</keyword>
<keyword evidence="3 9" id="KW-0813">Transport</keyword>
<dbReference type="Gene3D" id="1.50.40.10">
    <property type="entry name" value="Mitochondrial carrier domain"/>
    <property type="match status" value="1"/>
</dbReference>
<proteinExistence type="inferred from homology"/>
<evidence type="ECO:0000256" key="7">
    <source>
        <dbReference type="ARBA" id="ARBA00023136"/>
    </source>
</evidence>